<name>A0A412W642_9BACT</name>
<dbReference type="EMBL" id="QRYW01000051">
    <property type="protein sequence ID" value="RGV19373.1"/>
    <property type="molecule type" value="Genomic_DNA"/>
</dbReference>
<proteinExistence type="predicted"/>
<keyword evidence="1" id="KW-0808">Transferase</keyword>
<protein>
    <submittedName>
        <fullName evidence="1">GNAT family N-acetyltransferase</fullName>
    </submittedName>
</protein>
<evidence type="ECO:0000313" key="1">
    <source>
        <dbReference type="EMBL" id="RGV19373.1"/>
    </source>
</evidence>
<reference evidence="1 2" key="1">
    <citation type="submission" date="2018-08" db="EMBL/GenBank/DDBJ databases">
        <title>A genome reference for cultivated species of the human gut microbiota.</title>
        <authorList>
            <person name="Zou Y."/>
            <person name="Xue W."/>
            <person name="Luo G."/>
        </authorList>
    </citation>
    <scope>NUCLEOTIDE SEQUENCE [LARGE SCALE GENOMIC DNA]</scope>
    <source>
        <strain evidence="1 2">AF14-6AC</strain>
    </source>
</reference>
<gene>
    <name evidence="1" type="ORF">DWW24_18620</name>
</gene>
<dbReference type="SUPFAM" id="SSF55729">
    <property type="entry name" value="Acyl-CoA N-acyltransferases (Nat)"/>
    <property type="match status" value="1"/>
</dbReference>
<comment type="caution">
    <text evidence="1">The sequence shown here is derived from an EMBL/GenBank/DDBJ whole genome shotgun (WGS) entry which is preliminary data.</text>
</comment>
<accession>A0A412W642</accession>
<dbReference type="InterPro" id="IPR016181">
    <property type="entry name" value="Acyl_CoA_acyltransferase"/>
</dbReference>
<dbReference type="AlphaFoldDB" id="A0A412W642"/>
<evidence type="ECO:0000313" key="2">
    <source>
        <dbReference type="Proteomes" id="UP000283426"/>
    </source>
</evidence>
<dbReference type="RefSeq" id="WP_118108553.1">
    <property type="nucleotide sequence ID" value="NZ_JABWDG010000094.1"/>
</dbReference>
<dbReference type="GO" id="GO:0016740">
    <property type="term" value="F:transferase activity"/>
    <property type="evidence" value="ECO:0007669"/>
    <property type="project" value="UniProtKB-KW"/>
</dbReference>
<organism evidence="1 2">
    <name type="scientific">Odoribacter splanchnicus</name>
    <dbReference type="NCBI Taxonomy" id="28118"/>
    <lineage>
        <taxon>Bacteria</taxon>
        <taxon>Pseudomonadati</taxon>
        <taxon>Bacteroidota</taxon>
        <taxon>Bacteroidia</taxon>
        <taxon>Bacteroidales</taxon>
        <taxon>Odoribacteraceae</taxon>
        <taxon>Odoribacter</taxon>
    </lineage>
</organism>
<dbReference type="Gene3D" id="3.40.630.30">
    <property type="match status" value="1"/>
</dbReference>
<dbReference type="Proteomes" id="UP000283426">
    <property type="component" value="Unassembled WGS sequence"/>
</dbReference>
<sequence length="313" mass="35835">MFEIKIYDGKAAIEWNEFIDKSRNGTFLFNRNYMDYHADRFQDFSLMAYKKNKLYAVLPANRVGDVLYSHQGLSYGGFITSSKLALSDITIIFEKVNDLLKQVGISKVVYKPVPVIYHLLPAQEDLYVLFRYMNAKLIGRNISSTIYQGNKIKFIESRKSGIRKAIANRVEICESENFESFWEILYDNLKMKYGVSPVHSLKEIKLLASRFPDNIKLFTAQKDGIVLGGTVVYITPQVLHTQYISASLSGKESGALDLLFDHLINHKFTNIPIFDFGQSTEQMGKVLNDALIFQKEGFGGRGVMYDIYEYEVI</sequence>